<accession>C2EJ26</accession>
<reference evidence="1 2" key="1">
    <citation type="submission" date="2009-01" db="EMBL/GenBank/DDBJ databases">
        <authorList>
            <person name="Qin X."/>
            <person name="Bachman B."/>
            <person name="Battles P."/>
            <person name="Bell A."/>
            <person name="Bess C."/>
            <person name="Bickham C."/>
            <person name="Chaboub L."/>
            <person name="Chen D."/>
            <person name="Coyle M."/>
            <person name="Deiros D.R."/>
            <person name="Dinh H."/>
            <person name="Forbes L."/>
            <person name="Fowler G."/>
            <person name="Francisco L."/>
            <person name="Fu Q."/>
            <person name="Gubbala S."/>
            <person name="Hale W."/>
            <person name="Han Y."/>
            <person name="Hemphill L."/>
            <person name="Highlander S.K."/>
            <person name="Hirani K."/>
            <person name="Hogues M."/>
            <person name="Jackson L."/>
            <person name="Jakkamsetti A."/>
            <person name="Javaid M."/>
            <person name="Jiang H."/>
            <person name="Korchina V."/>
            <person name="Kovar C."/>
            <person name="Lara F."/>
            <person name="Lee S."/>
            <person name="Mata R."/>
            <person name="Mathew T."/>
            <person name="Moen C."/>
            <person name="Morales K."/>
            <person name="Munidasa M."/>
            <person name="Nazareth L."/>
            <person name="Ngo R."/>
            <person name="Nguyen L."/>
            <person name="Okwuonu G."/>
            <person name="Ongeri F."/>
            <person name="Patil S."/>
            <person name="Petrosino J."/>
            <person name="Pham C."/>
            <person name="Pham P."/>
            <person name="Pu L.-L."/>
            <person name="Puazo M."/>
            <person name="Raj R."/>
            <person name="Reid J."/>
            <person name="Rouhana J."/>
            <person name="Saada N."/>
            <person name="Shang Y."/>
            <person name="Simmons D."/>
            <person name="Thornton R."/>
            <person name="Warren J."/>
            <person name="Weissenberger G."/>
            <person name="Zhang J."/>
            <person name="Zhang L."/>
            <person name="Zhou C."/>
            <person name="Zhu D."/>
            <person name="Muzny D."/>
            <person name="Worley K."/>
            <person name="Gibbs R."/>
        </authorList>
    </citation>
    <scope>NUCLEOTIDE SEQUENCE [LARGE SCALE GENOMIC DNA]</scope>
    <source>
        <strain evidence="1 2">ATCC 11741</strain>
    </source>
</reference>
<gene>
    <name evidence="1" type="ORF">HMPREF0545_1648</name>
</gene>
<comment type="caution">
    <text evidence="1">The sequence shown here is derived from an EMBL/GenBank/DDBJ whole genome shotgun (WGS) entry which is preliminary data.</text>
</comment>
<sequence>MSAYFCFKYVMVKTNQKSKILLSLNSRKLTSARKFYFRSD</sequence>
<organism evidence="1 2">
    <name type="scientific">Ligilactobacillus salivarius DSM 20555 = ATCC 11741</name>
    <dbReference type="NCBI Taxonomy" id="1423799"/>
    <lineage>
        <taxon>Bacteria</taxon>
        <taxon>Bacillati</taxon>
        <taxon>Bacillota</taxon>
        <taxon>Bacilli</taxon>
        <taxon>Lactobacillales</taxon>
        <taxon>Lactobacillaceae</taxon>
        <taxon>Ligilactobacillus</taxon>
    </lineage>
</organism>
<dbReference type="Proteomes" id="UP000003531">
    <property type="component" value="Unassembled WGS sequence"/>
</dbReference>
<dbReference type="HOGENOM" id="CLU_3291694_0_0_9"/>
<evidence type="ECO:0000313" key="1">
    <source>
        <dbReference type="EMBL" id="EEJ73502.1"/>
    </source>
</evidence>
<evidence type="ECO:0000313" key="2">
    <source>
        <dbReference type="Proteomes" id="UP000003531"/>
    </source>
</evidence>
<proteinExistence type="predicted"/>
<dbReference type="EMBL" id="ACGT01000036">
    <property type="protein sequence ID" value="EEJ73502.1"/>
    <property type="molecule type" value="Genomic_DNA"/>
</dbReference>
<dbReference type="AlphaFoldDB" id="C2EJ26"/>
<name>C2EJ26_9LACO</name>
<protein>
    <submittedName>
        <fullName evidence="1">Uncharacterized protein</fullName>
    </submittedName>
</protein>